<dbReference type="Proteomes" id="UP000012174">
    <property type="component" value="Unassembled WGS sequence"/>
</dbReference>
<keyword evidence="2" id="KW-1185">Reference proteome</keyword>
<name>M7SUG7_EUTLA</name>
<accession>M7SUG7</accession>
<gene>
    <name evidence="1" type="ORF">UCREL1_2783</name>
</gene>
<dbReference type="KEGG" id="ela:UCREL1_2783"/>
<reference evidence="2" key="1">
    <citation type="journal article" date="2013" name="Genome Announc.">
        <title>Draft genome sequence of the grapevine dieback fungus Eutypa lata UCR-EL1.</title>
        <authorList>
            <person name="Blanco-Ulate B."/>
            <person name="Rolshausen P.E."/>
            <person name="Cantu D."/>
        </authorList>
    </citation>
    <scope>NUCLEOTIDE SEQUENCE [LARGE SCALE GENOMIC DNA]</scope>
    <source>
        <strain evidence="2">UCR-EL1</strain>
    </source>
</reference>
<evidence type="ECO:0000313" key="1">
    <source>
        <dbReference type="EMBL" id="EMR70189.1"/>
    </source>
</evidence>
<evidence type="ECO:0000313" key="2">
    <source>
        <dbReference type="Proteomes" id="UP000012174"/>
    </source>
</evidence>
<dbReference type="EMBL" id="KB705921">
    <property type="protein sequence ID" value="EMR70189.1"/>
    <property type="molecule type" value="Genomic_DNA"/>
</dbReference>
<protein>
    <submittedName>
        <fullName evidence="1">Uncharacterized protein</fullName>
    </submittedName>
</protein>
<dbReference type="AlphaFoldDB" id="M7SUG7"/>
<proteinExistence type="predicted"/>
<dbReference type="HOGENOM" id="CLU_1731459_0_0_1"/>
<sequence>MSPSLYLPLGSIMSSLVGNIKAIVAATKLTCLRAKLGTIFLTNDQLATWLEGPGVRPFFEEYAAGCLETNRAAADEEEDFNDHAARFIAQIIKFDKANHGACNWEDDEEEIVGFQAYKVLMYLKSNWAEEVRHAEEVAAVAAVADEAEIWG</sequence>
<organism evidence="1 2">
    <name type="scientific">Eutypa lata (strain UCR-EL1)</name>
    <name type="common">Grapevine dieback disease fungus</name>
    <name type="synonym">Eutypa armeniacae</name>
    <dbReference type="NCBI Taxonomy" id="1287681"/>
    <lineage>
        <taxon>Eukaryota</taxon>
        <taxon>Fungi</taxon>
        <taxon>Dikarya</taxon>
        <taxon>Ascomycota</taxon>
        <taxon>Pezizomycotina</taxon>
        <taxon>Sordariomycetes</taxon>
        <taxon>Xylariomycetidae</taxon>
        <taxon>Xylariales</taxon>
        <taxon>Diatrypaceae</taxon>
        <taxon>Eutypa</taxon>
    </lineage>
</organism>